<proteinExistence type="inferred from homology"/>
<dbReference type="InterPro" id="IPR016193">
    <property type="entry name" value="Cytidine_deaminase-like"/>
</dbReference>
<evidence type="ECO:0000313" key="10">
    <source>
        <dbReference type="EMBL" id="APG24533.1"/>
    </source>
</evidence>
<dbReference type="Proteomes" id="UP000182264">
    <property type="component" value="Chromosome"/>
</dbReference>
<keyword evidence="5 8" id="KW-0378">Hydrolase</keyword>
<protein>
    <recommendedName>
        <fullName evidence="8">tRNA-specific adenosine deaminase</fullName>
        <ecNumber evidence="8">3.5.4.33</ecNumber>
    </recommendedName>
</protein>
<evidence type="ECO:0000256" key="2">
    <source>
        <dbReference type="ARBA" id="ARBA00011738"/>
    </source>
</evidence>
<comment type="similarity">
    <text evidence="1">Belongs to the cytidine and deoxycytidylate deaminase family. ADAT2 subfamily.</text>
</comment>
<dbReference type="Gene3D" id="3.40.140.10">
    <property type="entry name" value="Cytidine Deaminase, domain 2"/>
    <property type="match status" value="1"/>
</dbReference>
<feature type="binding site" evidence="8">
    <location>
        <position position="46"/>
    </location>
    <ligand>
        <name>Zn(2+)</name>
        <dbReference type="ChEBI" id="CHEBI:29105"/>
        <note>catalytic</note>
    </ligand>
</feature>
<dbReference type="GO" id="GO:0052717">
    <property type="term" value="F:tRNA-specific adenosine-34 deaminase activity"/>
    <property type="evidence" value="ECO:0007669"/>
    <property type="project" value="UniProtKB-UniRule"/>
</dbReference>
<evidence type="ECO:0000256" key="1">
    <source>
        <dbReference type="ARBA" id="ARBA00010669"/>
    </source>
</evidence>
<dbReference type="GO" id="GO:0008270">
    <property type="term" value="F:zinc ion binding"/>
    <property type="evidence" value="ECO:0007669"/>
    <property type="project" value="UniProtKB-UniRule"/>
</dbReference>
<dbReference type="PROSITE" id="PS51747">
    <property type="entry name" value="CYT_DCMP_DEAMINASES_2"/>
    <property type="match status" value="1"/>
</dbReference>
<keyword evidence="6 8" id="KW-0862">Zinc</keyword>
<comment type="catalytic activity">
    <reaction evidence="7 8">
        <text>adenosine(34) in tRNA + H2O + H(+) = inosine(34) in tRNA + NH4(+)</text>
        <dbReference type="Rhea" id="RHEA:43168"/>
        <dbReference type="Rhea" id="RHEA-COMP:10373"/>
        <dbReference type="Rhea" id="RHEA-COMP:10374"/>
        <dbReference type="ChEBI" id="CHEBI:15377"/>
        <dbReference type="ChEBI" id="CHEBI:15378"/>
        <dbReference type="ChEBI" id="CHEBI:28938"/>
        <dbReference type="ChEBI" id="CHEBI:74411"/>
        <dbReference type="ChEBI" id="CHEBI:82852"/>
        <dbReference type="EC" id="3.5.4.33"/>
    </reaction>
</comment>
<comment type="function">
    <text evidence="8">Catalyzes the deamination of adenosine to inosine at the wobble position 34 of tRNA(Arg2).</text>
</comment>
<evidence type="ECO:0000256" key="8">
    <source>
        <dbReference type="HAMAP-Rule" id="MF_00972"/>
    </source>
</evidence>
<dbReference type="EC" id="3.5.4.33" evidence="8"/>
<accession>A0A1L3GF30</accession>
<reference evidence="10 11" key="1">
    <citation type="journal article" date="2017" name="Genome Announc.">
        <title>Complete Genome Sequences of Two Acetylene-Fermenting Pelobacter acetylenicus Strains.</title>
        <authorList>
            <person name="Sutton J.M."/>
            <person name="Baesman S.M."/>
            <person name="Fierst J.L."/>
            <person name="Poret-Peterson A.T."/>
            <person name="Oremland R.S."/>
            <person name="Dunlap D.S."/>
            <person name="Akob D.M."/>
        </authorList>
    </citation>
    <scope>NUCLEOTIDE SEQUENCE [LARGE SCALE GENOMIC DNA]</scope>
    <source>
        <strain evidence="10 11">DSM 3247</strain>
    </source>
</reference>
<evidence type="ECO:0000256" key="5">
    <source>
        <dbReference type="ARBA" id="ARBA00022801"/>
    </source>
</evidence>
<dbReference type="NCBIfam" id="NF008113">
    <property type="entry name" value="PRK10860.1"/>
    <property type="match status" value="1"/>
</dbReference>
<evidence type="ECO:0000256" key="3">
    <source>
        <dbReference type="ARBA" id="ARBA00022694"/>
    </source>
</evidence>
<keyword evidence="11" id="KW-1185">Reference proteome</keyword>
<evidence type="ECO:0000313" key="11">
    <source>
        <dbReference type="Proteomes" id="UP000182264"/>
    </source>
</evidence>
<dbReference type="FunFam" id="3.40.140.10:FF:000005">
    <property type="entry name" value="tRNA-specific adenosine deaminase"/>
    <property type="match status" value="1"/>
</dbReference>
<dbReference type="PANTHER" id="PTHR11079:SF202">
    <property type="entry name" value="TRNA-SPECIFIC ADENOSINE DEAMINASE"/>
    <property type="match status" value="1"/>
</dbReference>
<dbReference type="OrthoDB" id="9802676at2"/>
<evidence type="ECO:0000259" key="9">
    <source>
        <dbReference type="PROSITE" id="PS51747"/>
    </source>
</evidence>
<dbReference type="InterPro" id="IPR016192">
    <property type="entry name" value="APOBEC/CMP_deaminase_Zn-bd"/>
</dbReference>
<dbReference type="Pfam" id="PF14437">
    <property type="entry name" value="MafB19-deam"/>
    <property type="match status" value="1"/>
</dbReference>
<dbReference type="SUPFAM" id="SSF53927">
    <property type="entry name" value="Cytidine deaminase-like"/>
    <property type="match status" value="1"/>
</dbReference>
<dbReference type="KEGG" id="pace:A6070_14075"/>
<dbReference type="InterPro" id="IPR002125">
    <property type="entry name" value="CMP_dCMP_dom"/>
</dbReference>
<keyword evidence="3 8" id="KW-0819">tRNA processing</keyword>
<dbReference type="STRING" id="29542.A6070_14075"/>
<dbReference type="InterPro" id="IPR058535">
    <property type="entry name" value="MafB19-deam"/>
</dbReference>
<comment type="subunit">
    <text evidence="2 8">Homodimer.</text>
</comment>
<name>A0A1L3GF30_SYNAC</name>
<feature type="domain" description="CMP/dCMP-type deaminase" evidence="9">
    <location>
        <begin position="1"/>
        <end position="122"/>
    </location>
</feature>
<sequence length="162" mass="17800">MQEALVEASTAARLGEVPVGAVVVKDGEIIGRGHNLRETSNDPTTHAEMIAIRQAAAALGSWRLIGCTMYVTLEPCVMCMGAIILARIPRLVFGCRDPRVGAVGSVFDFSQDERFNHRVAVTEGVLKQQCGEMLSGFFRQLRAEKKQRRQQDAEGDPFNPEK</sequence>
<dbReference type="PROSITE" id="PS00903">
    <property type="entry name" value="CYT_DCMP_DEAMINASES_1"/>
    <property type="match status" value="1"/>
</dbReference>
<dbReference type="CDD" id="cd01285">
    <property type="entry name" value="nucleoside_deaminase"/>
    <property type="match status" value="1"/>
</dbReference>
<evidence type="ECO:0000256" key="7">
    <source>
        <dbReference type="ARBA" id="ARBA00048045"/>
    </source>
</evidence>
<feature type="binding site" evidence="8">
    <location>
        <position position="79"/>
    </location>
    <ligand>
        <name>Zn(2+)</name>
        <dbReference type="ChEBI" id="CHEBI:29105"/>
        <note>catalytic</note>
    </ligand>
</feature>
<feature type="binding site" evidence="8">
    <location>
        <position position="76"/>
    </location>
    <ligand>
        <name>Zn(2+)</name>
        <dbReference type="ChEBI" id="CHEBI:29105"/>
        <note>catalytic</note>
    </ligand>
</feature>
<dbReference type="GO" id="GO:0002100">
    <property type="term" value="P:tRNA wobble adenosine to inosine editing"/>
    <property type="evidence" value="ECO:0007669"/>
    <property type="project" value="UniProtKB-UniRule"/>
</dbReference>
<dbReference type="EMBL" id="CP015518">
    <property type="protein sequence ID" value="APG24533.1"/>
    <property type="molecule type" value="Genomic_DNA"/>
</dbReference>
<dbReference type="InterPro" id="IPR028883">
    <property type="entry name" value="tRNA_aden_deaminase"/>
</dbReference>
<keyword evidence="4 8" id="KW-0479">Metal-binding</keyword>
<evidence type="ECO:0000256" key="4">
    <source>
        <dbReference type="ARBA" id="ARBA00022723"/>
    </source>
</evidence>
<gene>
    <name evidence="8" type="primary">tadA</name>
    <name evidence="10" type="ORF">A7E75_05435</name>
</gene>
<dbReference type="HAMAP" id="MF_00972">
    <property type="entry name" value="tRNA_aden_deaminase"/>
    <property type="match status" value="1"/>
</dbReference>
<feature type="active site" description="Proton donor" evidence="8">
    <location>
        <position position="48"/>
    </location>
</feature>
<organism evidence="10 11">
    <name type="scientific">Syntrophotalea acetylenica</name>
    <name type="common">Pelobacter acetylenicus</name>
    <dbReference type="NCBI Taxonomy" id="29542"/>
    <lineage>
        <taxon>Bacteria</taxon>
        <taxon>Pseudomonadati</taxon>
        <taxon>Thermodesulfobacteriota</taxon>
        <taxon>Desulfuromonadia</taxon>
        <taxon>Desulfuromonadales</taxon>
        <taxon>Syntrophotaleaceae</taxon>
        <taxon>Syntrophotalea</taxon>
    </lineage>
</organism>
<comment type="cofactor">
    <cofactor evidence="8">
        <name>Zn(2+)</name>
        <dbReference type="ChEBI" id="CHEBI:29105"/>
    </cofactor>
    <text evidence="8">Binds 1 zinc ion per subunit.</text>
</comment>
<dbReference type="PANTHER" id="PTHR11079">
    <property type="entry name" value="CYTOSINE DEAMINASE FAMILY MEMBER"/>
    <property type="match status" value="1"/>
</dbReference>
<dbReference type="AlphaFoldDB" id="A0A1L3GF30"/>
<evidence type="ECO:0000256" key="6">
    <source>
        <dbReference type="ARBA" id="ARBA00022833"/>
    </source>
</evidence>